<comment type="subcellular location">
    <subcellularLocation>
        <location evidence="1">Cell membrane</location>
        <topology evidence="1">Multi-pass membrane protein</topology>
    </subcellularLocation>
</comment>
<feature type="transmembrane region" description="Helical" evidence="6">
    <location>
        <begin position="340"/>
        <end position="361"/>
    </location>
</feature>
<evidence type="ECO:0000256" key="6">
    <source>
        <dbReference type="SAM" id="Phobius"/>
    </source>
</evidence>
<protein>
    <submittedName>
        <fullName evidence="7">Unannotated protein</fullName>
    </submittedName>
</protein>
<name>A0A6J7HL37_9ZZZZ</name>
<evidence type="ECO:0000313" key="7">
    <source>
        <dbReference type="EMBL" id="CAB4921711.1"/>
    </source>
</evidence>
<proteinExistence type="predicted"/>
<feature type="transmembrane region" description="Helical" evidence="6">
    <location>
        <begin position="118"/>
        <end position="140"/>
    </location>
</feature>
<keyword evidence="4 6" id="KW-1133">Transmembrane helix</keyword>
<evidence type="ECO:0000256" key="2">
    <source>
        <dbReference type="ARBA" id="ARBA00022475"/>
    </source>
</evidence>
<keyword evidence="3 6" id="KW-0812">Transmembrane</keyword>
<feature type="transmembrane region" description="Helical" evidence="6">
    <location>
        <begin position="21"/>
        <end position="42"/>
    </location>
</feature>
<feature type="transmembrane region" description="Helical" evidence="6">
    <location>
        <begin position="177"/>
        <end position="196"/>
    </location>
</feature>
<evidence type="ECO:0000256" key="1">
    <source>
        <dbReference type="ARBA" id="ARBA00004651"/>
    </source>
</evidence>
<feature type="transmembrane region" description="Helical" evidence="6">
    <location>
        <begin position="48"/>
        <end position="69"/>
    </location>
</feature>
<dbReference type="AlphaFoldDB" id="A0A6J7HL37"/>
<dbReference type="PANTHER" id="PTHR30250">
    <property type="entry name" value="PST FAMILY PREDICTED COLANIC ACID TRANSPORTER"/>
    <property type="match status" value="1"/>
</dbReference>
<dbReference type="Pfam" id="PF13440">
    <property type="entry name" value="Polysacc_synt_3"/>
    <property type="match status" value="1"/>
</dbReference>
<feature type="transmembrane region" description="Helical" evidence="6">
    <location>
        <begin position="367"/>
        <end position="387"/>
    </location>
</feature>
<evidence type="ECO:0000256" key="3">
    <source>
        <dbReference type="ARBA" id="ARBA00022692"/>
    </source>
</evidence>
<feature type="transmembrane region" description="Helical" evidence="6">
    <location>
        <begin position="306"/>
        <end position="328"/>
    </location>
</feature>
<feature type="transmembrane region" description="Helical" evidence="6">
    <location>
        <begin position="239"/>
        <end position="267"/>
    </location>
</feature>
<gene>
    <name evidence="7" type="ORF">UFOPK3674_00596</name>
</gene>
<organism evidence="7">
    <name type="scientific">freshwater metagenome</name>
    <dbReference type="NCBI Taxonomy" id="449393"/>
    <lineage>
        <taxon>unclassified sequences</taxon>
        <taxon>metagenomes</taxon>
        <taxon>ecological metagenomes</taxon>
    </lineage>
</organism>
<feature type="transmembrane region" description="Helical" evidence="6">
    <location>
        <begin position="90"/>
        <end position="112"/>
    </location>
</feature>
<accession>A0A6J7HL37</accession>
<evidence type="ECO:0000256" key="4">
    <source>
        <dbReference type="ARBA" id="ARBA00022989"/>
    </source>
</evidence>
<dbReference type="EMBL" id="CAFBMX010000002">
    <property type="protein sequence ID" value="CAB4921711.1"/>
    <property type="molecule type" value="Genomic_DNA"/>
</dbReference>
<reference evidence="7" key="1">
    <citation type="submission" date="2020-05" db="EMBL/GenBank/DDBJ databases">
        <authorList>
            <person name="Chiriac C."/>
            <person name="Salcher M."/>
            <person name="Ghai R."/>
            <person name="Kavagutti S V."/>
        </authorList>
    </citation>
    <scope>NUCLEOTIDE SEQUENCE</scope>
</reference>
<keyword evidence="5 6" id="KW-0472">Membrane</keyword>
<dbReference type="InterPro" id="IPR050833">
    <property type="entry name" value="Poly_Biosynth_Transport"/>
</dbReference>
<dbReference type="GO" id="GO:0005886">
    <property type="term" value="C:plasma membrane"/>
    <property type="evidence" value="ECO:0007669"/>
    <property type="project" value="UniProtKB-SubCell"/>
</dbReference>
<keyword evidence="2" id="KW-1003">Cell membrane</keyword>
<evidence type="ECO:0000256" key="5">
    <source>
        <dbReference type="ARBA" id="ARBA00023136"/>
    </source>
</evidence>
<dbReference type="PANTHER" id="PTHR30250:SF11">
    <property type="entry name" value="O-ANTIGEN TRANSPORTER-RELATED"/>
    <property type="match status" value="1"/>
</dbReference>
<sequence>MDEPLDAPARRPITGGAVMGAASRIAVAVTGAAASIAVARILGREGTGAYTIALTSVLVLTVFTTFGAERGIAYYVSSGRWAARSALRRALGLALLSGVAGAGLGVALRIAFPSAFGGLSVGMSLVVMAALPFSLAMLYATLIAVAVDAYEAFVIPPALQSGLMCVLVAGLAAAFDVWGVVAGITASYALAGAYTVHRARRWLPPGGADDPGDLRGAVSFGVRGYAANALQMINYRLDLFILSAVAGAAQVGIYAVAVAVTMVMWLLPPALSDVLFPRVSALSASDHPDAEAHRSMVERKALRHTVLIVLATAIAVAIALVLLVVPVYGEAFRPAIELGLILLPGAAIYGLAGPMSAIVVGRGHPEYPLYVVLVSTPVTLLLYVLLIRAHGATGAAIASSVSYALTTVGMVIALRVVTGRGSLRAMVPTRAELADYRCLPAALRAWRARA</sequence>
<feature type="transmembrane region" description="Helical" evidence="6">
    <location>
        <begin position="394"/>
        <end position="417"/>
    </location>
</feature>